<proteinExistence type="predicted"/>
<dbReference type="Pfam" id="PF25228">
    <property type="entry name" value="Lips"/>
    <property type="match status" value="1"/>
</dbReference>
<evidence type="ECO:0000256" key="1">
    <source>
        <dbReference type="SAM" id="MobiDB-lite"/>
    </source>
</evidence>
<feature type="region of interest" description="Disordered" evidence="1">
    <location>
        <begin position="276"/>
        <end position="318"/>
    </location>
</feature>
<dbReference type="InterPro" id="IPR057435">
    <property type="entry name" value="Lips"/>
</dbReference>
<dbReference type="PANTHER" id="PTHR37686:SF1">
    <property type="entry name" value="LD36006P"/>
    <property type="match status" value="1"/>
</dbReference>
<gene>
    <name evidence="3" type="primary">LOC106819659</name>
</gene>
<evidence type="ECO:0000313" key="3">
    <source>
        <dbReference type="RefSeq" id="XP_014679744.1"/>
    </source>
</evidence>
<name>A0ABM1F5M3_PRICU</name>
<organism evidence="2 3">
    <name type="scientific">Priapulus caudatus</name>
    <name type="common">Priapulid worm</name>
    <dbReference type="NCBI Taxonomy" id="37621"/>
    <lineage>
        <taxon>Eukaryota</taxon>
        <taxon>Metazoa</taxon>
        <taxon>Ecdysozoa</taxon>
        <taxon>Scalidophora</taxon>
        <taxon>Priapulida</taxon>
        <taxon>Priapulimorpha</taxon>
        <taxon>Priapulimorphida</taxon>
        <taxon>Priapulidae</taxon>
        <taxon>Priapulus</taxon>
    </lineage>
</organism>
<dbReference type="RefSeq" id="XP_014679744.1">
    <property type="nucleotide sequence ID" value="XM_014824258.1"/>
</dbReference>
<keyword evidence="2" id="KW-1185">Reference proteome</keyword>
<feature type="non-terminal residue" evidence="3">
    <location>
        <position position="1"/>
    </location>
</feature>
<dbReference type="GeneID" id="106819659"/>
<sequence length="345" mass="38792">ALLRRGFRSLWDGFMFNVIIKKRGRIPASDSFVARRVAGPGLASNYYYQVKPEQVLAAFEARMELDELHAYKEEVERVIARPQKDYSNFVNTLFRPFSAGLVKEGVYKDLEKQAKELVAAVKEKIEKRKMELSIGLNPTIKGRVKLLSADLKVAIKVASVMLETFYPIHVIHRQPGSEEEFWEHKNFDFRNWKGLASLILCEIFSTSFLTPLEDTDTTFRLEVQHLNLARYITMLRTADITDDLDTVETVNTAKGKIQIDMPFLDVTVFDPGYRSGDNKSKQVKLSETTATPDRLTPDASSVSDSEGGATGEEEEPVRSVVVNMAHIASAEDIVVSEDGTYGTTV</sequence>
<dbReference type="Proteomes" id="UP000695022">
    <property type="component" value="Unplaced"/>
</dbReference>
<protein>
    <submittedName>
        <fullName evidence="3">Uncharacterized protein LOC106819659</fullName>
    </submittedName>
</protein>
<accession>A0ABM1F5M3</accession>
<evidence type="ECO:0000313" key="2">
    <source>
        <dbReference type="Proteomes" id="UP000695022"/>
    </source>
</evidence>
<dbReference type="PANTHER" id="PTHR37686">
    <property type="entry name" value="LD36006P"/>
    <property type="match status" value="1"/>
</dbReference>
<reference evidence="3" key="1">
    <citation type="submission" date="2025-08" db="UniProtKB">
        <authorList>
            <consortium name="RefSeq"/>
        </authorList>
    </citation>
    <scope>IDENTIFICATION</scope>
</reference>